<evidence type="ECO:0000256" key="4">
    <source>
        <dbReference type="ARBA" id="ARBA00022989"/>
    </source>
</evidence>
<dbReference type="RefSeq" id="WP_200274791.1">
    <property type="nucleotide sequence ID" value="NZ_CP066802.1"/>
</dbReference>
<evidence type="ECO:0000256" key="3">
    <source>
        <dbReference type="ARBA" id="ARBA00022692"/>
    </source>
</evidence>
<feature type="transmembrane region" description="Helical" evidence="7">
    <location>
        <begin position="453"/>
        <end position="475"/>
    </location>
</feature>
<dbReference type="GO" id="GO:0005886">
    <property type="term" value="C:plasma membrane"/>
    <property type="evidence" value="ECO:0007669"/>
    <property type="project" value="UniProtKB-SubCell"/>
</dbReference>
<feature type="region of interest" description="Disordered" evidence="6">
    <location>
        <begin position="1"/>
        <end position="90"/>
    </location>
</feature>
<sequence>MSAPAGAPRPRVRSTPQATRLRPSAACPRPRVRSTPHLPGSFTPSLQDSASSSIPPAPAGSQRPQVPGAPRGRQDAPAAPHPQGSPAALRPQAPAALDLRLAPAALAAWATAWYATAVTGPQAWQRVALQGAAASLVALGLLALAHRFRPPRHRLDPRPGAQDLPAANVGSTTASLLLGVVAVVAMLLVTSAQLAVRQADPLSQAAVNRQPVTVIGTLKQAPLEVVGGHGTVYTEIDVETVDGQPSHLQARVISRGPWQTMRLGEQVRVRTTVQPAGAGERAVCLVRSPQVRSLAPPSGLAGGVERLRGQVRSVLQGLDPPGPDPPAGSRELVLGLALGDDSKLPTGLREDMRTVSLTHLTAVSGQHVAIVLGLVLAALGVLPRPARALAGALVLAALVVLVRPGGSVLRATTMGAVMLLGVLRGRPSVALPALCGGVLVLLLLDPWQARDYGFALSVLATTAILLWSRPVAAWLSVLLPRWLAAATALPLVAQLACAPVLVLLRPQWSPWALVANVLAAPAVALSTVSGLLASLLAPLSGAGAGLAALPALAGCSWIVLVAEGCARLPAASLPWPAGTTGALLLAAVELGAVQAARWGRRWRQRRRRRRQERLWQC</sequence>
<protein>
    <submittedName>
        <fullName evidence="9">ComEC/Rec2 family competence protein</fullName>
    </submittedName>
</protein>
<dbReference type="NCBIfam" id="TIGR00360">
    <property type="entry name" value="ComEC_N-term"/>
    <property type="match status" value="1"/>
</dbReference>
<evidence type="ECO:0000256" key="2">
    <source>
        <dbReference type="ARBA" id="ARBA00022475"/>
    </source>
</evidence>
<reference evidence="9 10" key="1">
    <citation type="submission" date="2020-12" db="EMBL/GenBank/DDBJ databases">
        <authorList>
            <person name="Zhou J."/>
        </authorList>
    </citation>
    <scope>NUCLEOTIDE SEQUENCE [LARGE SCALE GENOMIC DNA]</scope>
    <source>
        <strain evidence="9 10">CCUG 61299</strain>
    </source>
</reference>
<dbReference type="Proteomes" id="UP000595895">
    <property type="component" value="Chromosome"/>
</dbReference>
<keyword evidence="5 7" id="KW-0472">Membrane</keyword>
<evidence type="ECO:0000256" key="6">
    <source>
        <dbReference type="SAM" id="MobiDB-lite"/>
    </source>
</evidence>
<dbReference type="InterPro" id="IPR004477">
    <property type="entry name" value="ComEC_N"/>
</dbReference>
<proteinExistence type="predicted"/>
<evidence type="ECO:0000313" key="10">
    <source>
        <dbReference type="Proteomes" id="UP000595895"/>
    </source>
</evidence>
<organism evidence="9 10">
    <name type="scientific">Actinomyces weissii</name>
    <dbReference type="NCBI Taxonomy" id="675090"/>
    <lineage>
        <taxon>Bacteria</taxon>
        <taxon>Bacillati</taxon>
        <taxon>Actinomycetota</taxon>
        <taxon>Actinomycetes</taxon>
        <taxon>Actinomycetales</taxon>
        <taxon>Actinomycetaceae</taxon>
        <taxon>Actinomyces</taxon>
    </lineage>
</organism>
<evidence type="ECO:0000259" key="8">
    <source>
        <dbReference type="Pfam" id="PF03772"/>
    </source>
</evidence>
<feature type="transmembrane region" description="Helical" evidence="7">
    <location>
        <begin position="166"/>
        <end position="189"/>
    </location>
</feature>
<dbReference type="PANTHER" id="PTHR30619:SF7">
    <property type="entry name" value="BETA-LACTAMASE DOMAIN PROTEIN"/>
    <property type="match status" value="1"/>
</dbReference>
<feature type="transmembrane region" description="Helical" evidence="7">
    <location>
        <begin position="510"/>
        <end position="532"/>
    </location>
</feature>
<evidence type="ECO:0000256" key="1">
    <source>
        <dbReference type="ARBA" id="ARBA00004651"/>
    </source>
</evidence>
<accession>A0A7T7M863</accession>
<evidence type="ECO:0000256" key="5">
    <source>
        <dbReference type="ARBA" id="ARBA00023136"/>
    </source>
</evidence>
<comment type="subcellular location">
    <subcellularLocation>
        <location evidence="1">Cell membrane</location>
        <topology evidence="1">Multi-pass membrane protein</topology>
    </subcellularLocation>
</comment>
<feature type="transmembrane region" description="Helical" evidence="7">
    <location>
        <begin position="429"/>
        <end position="447"/>
    </location>
</feature>
<dbReference type="KEGG" id="awe:JG540_06275"/>
<keyword evidence="2" id="KW-1003">Cell membrane</keyword>
<dbReference type="AlphaFoldDB" id="A0A7T7M863"/>
<keyword evidence="3 7" id="KW-0812">Transmembrane</keyword>
<keyword evidence="10" id="KW-1185">Reference proteome</keyword>
<dbReference type="Pfam" id="PF03772">
    <property type="entry name" value="Competence"/>
    <property type="match status" value="1"/>
</dbReference>
<feature type="transmembrane region" description="Helical" evidence="7">
    <location>
        <begin position="539"/>
        <end position="560"/>
    </location>
</feature>
<evidence type="ECO:0000313" key="9">
    <source>
        <dbReference type="EMBL" id="QQM66701.1"/>
    </source>
</evidence>
<evidence type="ECO:0000256" key="7">
    <source>
        <dbReference type="SAM" id="Phobius"/>
    </source>
</evidence>
<feature type="transmembrane region" description="Helical" evidence="7">
    <location>
        <begin position="388"/>
        <end position="409"/>
    </location>
</feature>
<feature type="transmembrane region" description="Helical" evidence="7">
    <location>
        <begin position="357"/>
        <end position="382"/>
    </location>
</feature>
<dbReference type="PANTHER" id="PTHR30619">
    <property type="entry name" value="DNA INTERNALIZATION/COMPETENCE PROTEIN COMEC/REC2"/>
    <property type="match status" value="1"/>
</dbReference>
<dbReference type="EMBL" id="CP066802">
    <property type="protein sequence ID" value="QQM66701.1"/>
    <property type="molecule type" value="Genomic_DNA"/>
</dbReference>
<feature type="transmembrane region" description="Helical" evidence="7">
    <location>
        <begin position="482"/>
        <end position="504"/>
    </location>
</feature>
<gene>
    <name evidence="9" type="ORF">JG540_06275</name>
</gene>
<feature type="domain" description="ComEC/Rec2-related protein" evidence="8">
    <location>
        <begin position="336"/>
        <end position="590"/>
    </location>
</feature>
<name>A0A7T7M863_9ACTO</name>
<dbReference type="InterPro" id="IPR052159">
    <property type="entry name" value="Competence_DNA_uptake"/>
</dbReference>
<feature type="transmembrane region" description="Helical" evidence="7">
    <location>
        <begin position="127"/>
        <end position="146"/>
    </location>
</feature>
<feature type="transmembrane region" description="Helical" evidence="7">
    <location>
        <begin position="580"/>
        <end position="599"/>
    </location>
</feature>
<keyword evidence="4 7" id="KW-1133">Transmembrane helix</keyword>